<sequence length="116" mass="13757">MKKLHEGTAETIEILRGINSAEYISTLKWIKCAPKSSSTPVLFYNEHHQKNNGYDLRKITVELLEKMAENMIFQAVEEKHLSIDKNDPIFWKMWMQNVHEREARKIWIQALDILIF</sequence>
<dbReference type="AlphaFoldDB" id="A0A4Y2PV93"/>
<keyword evidence="2" id="KW-1185">Reference proteome</keyword>
<comment type="caution">
    <text evidence="1">The sequence shown here is derived from an EMBL/GenBank/DDBJ whole genome shotgun (WGS) entry which is preliminary data.</text>
</comment>
<dbReference type="Proteomes" id="UP000499080">
    <property type="component" value="Unassembled WGS sequence"/>
</dbReference>
<name>A0A4Y2PV93_ARAVE</name>
<evidence type="ECO:0000313" key="1">
    <source>
        <dbReference type="EMBL" id="GBN55139.1"/>
    </source>
</evidence>
<dbReference type="EMBL" id="BGPR01012220">
    <property type="protein sequence ID" value="GBN55139.1"/>
    <property type="molecule type" value="Genomic_DNA"/>
</dbReference>
<proteinExistence type="predicted"/>
<organism evidence="1 2">
    <name type="scientific">Araneus ventricosus</name>
    <name type="common">Orbweaver spider</name>
    <name type="synonym">Epeira ventricosa</name>
    <dbReference type="NCBI Taxonomy" id="182803"/>
    <lineage>
        <taxon>Eukaryota</taxon>
        <taxon>Metazoa</taxon>
        <taxon>Ecdysozoa</taxon>
        <taxon>Arthropoda</taxon>
        <taxon>Chelicerata</taxon>
        <taxon>Arachnida</taxon>
        <taxon>Araneae</taxon>
        <taxon>Araneomorphae</taxon>
        <taxon>Entelegynae</taxon>
        <taxon>Araneoidea</taxon>
        <taxon>Araneidae</taxon>
        <taxon>Araneus</taxon>
    </lineage>
</organism>
<accession>A0A4Y2PV93</accession>
<protein>
    <submittedName>
        <fullName evidence="1">Uncharacterized protein</fullName>
    </submittedName>
</protein>
<reference evidence="1 2" key="1">
    <citation type="journal article" date="2019" name="Sci. Rep.">
        <title>Orb-weaving spider Araneus ventricosus genome elucidates the spidroin gene catalogue.</title>
        <authorList>
            <person name="Kono N."/>
            <person name="Nakamura H."/>
            <person name="Ohtoshi R."/>
            <person name="Moran D.A.P."/>
            <person name="Shinohara A."/>
            <person name="Yoshida Y."/>
            <person name="Fujiwara M."/>
            <person name="Mori M."/>
            <person name="Tomita M."/>
            <person name="Arakawa K."/>
        </authorList>
    </citation>
    <scope>NUCLEOTIDE SEQUENCE [LARGE SCALE GENOMIC DNA]</scope>
</reference>
<gene>
    <name evidence="1" type="ORF">AVEN_14100_1</name>
</gene>
<evidence type="ECO:0000313" key="2">
    <source>
        <dbReference type="Proteomes" id="UP000499080"/>
    </source>
</evidence>